<evidence type="ECO:0000313" key="2">
    <source>
        <dbReference type="EMBL" id="TGZ80911.1"/>
    </source>
</evidence>
<evidence type="ECO:0000256" key="1">
    <source>
        <dbReference type="SAM" id="MobiDB-lite"/>
    </source>
</evidence>
<sequence length="377" mass="40620">MKEDTADDGAFKLSTVPVWGHTALSIYEQPVSPKTLSPPRPPPPPTEYEAVKPAINKPEATEATEAPMNNAGLVPVREDVASSSSEQIDSEKAPPPPPEPEATDTATKHTESNFMLTGSPVEEKIMPSIPKLLELGSPKSLPPSLEPESAKTAIDHTNSNHLKLSESPIKDDVPPSISEHFEPDIDSPKVQTLPEPEIQTTVIATDDTVLEPVAIRYGPVSEEKALGISEQLELASSKAPPPPKHETAITTPDNTVSEPIMIAQSPVQEIFDIPKDQPAPEPKAPDTAADDTVSESVTITESPVQEKVAPSTSDQLDRPKAQLPPEPEPTRTTSNTITECPVQEKKMLQTSRSYSQRKSSTDMASIFTVSFRFAKCG</sequence>
<dbReference type="EMBL" id="ML220122">
    <property type="protein sequence ID" value="TGZ80911.1"/>
    <property type="molecule type" value="Genomic_DNA"/>
</dbReference>
<organism evidence="2 3">
    <name type="scientific">Ascodesmis nigricans</name>
    <dbReference type="NCBI Taxonomy" id="341454"/>
    <lineage>
        <taxon>Eukaryota</taxon>
        <taxon>Fungi</taxon>
        <taxon>Dikarya</taxon>
        <taxon>Ascomycota</taxon>
        <taxon>Pezizomycotina</taxon>
        <taxon>Pezizomycetes</taxon>
        <taxon>Pezizales</taxon>
        <taxon>Ascodesmidaceae</taxon>
        <taxon>Ascodesmis</taxon>
    </lineage>
</organism>
<feature type="region of interest" description="Disordered" evidence="1">
    <location>
        <begin position="29"/>
        <end position="193"/>
    </location>
</feature>
<proteinExistence type="predicted"/>
<feature type="compositionally biased region" description="Polar residues" evidence="1">
    <location>
        <begin position="348"/>
        <end position="361"/>
    </location>
</feature>
<dbReference type="InParanoid" id="A0A4S2MWC5"/>
<feature type="compositionally biased region" description="Pro residues" evidence="1">
    <location>
        <begin position="36"/>
        <end position="46"/>
    </location>
</feature>
<name>A0A4S2MWC5_9PEZI</name>
<keyword evidence="3" id="KW-1185">Reference proteome</keyword>
<reference evidence="2 3" key="1">
    <citation type="submission" date="2019-04" db="EMBL/GenBank/DDBJ databases">
        <title>Comparative genomics and transcriptomics to analyze fruiting body development in filamentous ascomycetes.</title>
        <authorList>
            <consortium name="DOE Joint Genome Institute"/>
            <person name="Lutkenhaus R."/>
            <person name="Traeger S."/>
            <person name="Breuer J."/>
            <person name="Kuo A."/>
            <person name="Lipzen A."/>
            <person name="Pangilinan J."/>
            <person name="Dilworth D."/>
            <person name="Sandor L."/>
            <person name="Poggeler S."/>
            <person name="Barry K."/>
            <person name="Grigoriev I.V."/>
            <person name="Nowrousian M."/>
        </authorList>
    </citation>
    <scope>NUCLEOTIDE SEQUENCE [LARGE SCALE GENOMIC DNA]</scope>
    <source>
        <strain evidence="2 3">CBS 389.68</strain>
    </source>
</reference>
<dbReference type="Proteomes" id="UP000298138">
    <property type="component" value="Unassembled WGS sequence"/>
</dbReference>
<feature type="compositionally biased region" description="Polar residues" evidence="1">
    <location>
        <begin position="248"/>
        <end position="257"/>
    </location>
</feature>
<feature type="compositionally biased region" description="Polar residues" evidence="1">
    <location>
        <begin position="294"/>
        <end position="303"/>
    </location>
</feature>
<feature type="region of interest" description="Disordered" evidence="1">
    <location>
        <begin position="269"/>
        <end position="361"/>
    </location>
</feature>
<feature type="region of interest" description="Disordered" evidence="1">
    <location>
        <begin position="233"/>
        <end position="257"/>
    </location>
</feature>
<feature type="compositionally biased region" description="Basic and acidic residues" evidence="1">
    <location>
        <begin position="168"/>
        <end position="187"/>
    </location>
</feature>
<accession>A0A4S2MWC5</accession>
<gene>
    <name evidence="2" type="ORF">EX30DRAFT_378307</name>
</gene>
<protein>
    <submittedName>
        <fullName evidence="2">Uncharacterized protein</fullName>
    </submittedName>
</protein>
<dbReference type="AlphaFoldDB" id="A0A4S2MWC5"/>
<evidence type="ECO:0000313" key="3">
    <source>
        <dbReference type="Proteomes" id="UP000298138"/>
    </source>
</evidence>
<feature type="compositionally biased region" description="Low complexity" evidence="1">
    <location>
        <begin position="130"/>
        <end position="139"/>
    </location>
</feature>